<gene>
    <name evidence="2" type="ORF">H6G05_20265</name>
</gene>
<feature type="domain" description="Peptidase C39-like" evidence="1">
    <location>
        <begin position="70"/>
        <end position="204"/>
    </location>
</feature>
<evidence type="ECO:0000313" key="2">
    <source>
        <dbReference type="EMBL" id="MBD2319165.1"/>
    </source>
</evidence>
<dbReference type="Pfam" id="PF13529">
    <property type="entry name" value="Peptidase_C39_2"/>
    <property type="match status" value="1"/>
</dbReference>
<evidence type="ECO:0000259" key="1">
    <source>
        <dbReference type="Pfam" id="PF13529"/>
    </source>
</evidence>
<dbReference type="EMBL" id="JACJQY010000043">
    <property type="protein sequence ID" value="MBD2319165.1"/>
    <property type="molecule type" value="Genomic_DNA"/>
</dbReference>
<accession>A0ABR8CFK6</accession>
<dbReference type="Proteomes" id="UP000618445">
    <property type="component" value="Unassembled WGS sequence"/>
</dbReference>
<dbReference type="Gene3D" id="3.90.70.10">
    <property type="entry name" value="Cysteine proteinases"/>
    <property type="match status" value="1"/>
</dbReference>
<organism evidence="2 3">
    <name type="scientific">Phormidium tenue FACHB-1050</name>
    <dbReference type="NCBI Taxonomy" id="2692857"/>
    <lineage>
        <taxon>Bacteria</taxon>
        <taxon>Bacillati</taxon>
        <taxon>Cyanobacteriota</taxon>
        <taxon>Cyanophyceae</taxon>
        <taxon>Oscillatoriophycideae</taxon>
        <taxon>Oscillatoriales</taxon>
        <taxon>Oscillatoriaceae</taxon>
        <taxon>Phormidium</taxon>
    </lineage>
</organism>
<evidence type="ECO:0000313" key="3">
    <source>
        <dbReference type="Proteomes" id="UP000618445"/>
    </source>
</evidence>
<protein>
    <submittedName>
        <fullName evidence="2">C39 family peptidase</fullName>
    </submittedName>
</protein>
<dbReference type="RefSeq" id="WP_190580847.1">
    <property type="nucleotide sequence ID" value="NZ_CAWPQU010000038.1"/>
</dbReference>
<comment type="caution">
    <text evidence="2">The sequence shown here is derived from an EMBL/GenBank/DDBJ whole genome shotgun (WGS) entry which is preliminary data.</text>
</comment>
<keyword evidence="3" id="KW-1185">Reference proteome</keyword>
<dbReference type="InterPro" id="IPR039564">
    <property type="entry name" value="Peptidase_C39-like"/>
</dbReference>
<name>A0ABR8CFK6_9CYAN</name>
<sequence>MGFLKNSTLAIATIAIAVTVTPSISAITTLKRPHGATNKPQDKSQDKSQDLIATNISSQPIELPDTGAQNDSWSCGPNSAARILRYYGHDVNYATVRAATDKKLFLPQKFRNPLNNQWIEVRTGTPPQTLQQVMQRWEGDRVKKSPQTSFNRLINLVRSGKPAIALVRVGSLSIPYIGSIPYLHWIAVTGADPARQQIYYTDTNSQTYSLSYQDFQARWNLGLDRDVSGAITSVLKSNGVEARTIVWVDK</sequence>
<reference evidence="2 3" key="1">
    <citation type="journal article" date="2020" name="ISME J.">
        <title>Comparative genomics reveals insights into cyanobacterial evolution and habitat adaptation.</title>
        <authorList>
            <person name="Chen M.Y."/>
            <person name="Teng W.K."/>
            <person name="Zhao L."/>
            <person name="Hu C.X."/>
            <person name="Zhou Y.K."/>
            <person name="Han B.P."/>
            <person name="Song L.R."/>
            <person name="Shu W.S."/>
        </authorList>
    </citation>
    <scope>NUCLEOTIDE SEQUENCE [LARGE SCALE GENOMIC DNA]</scope>
    <source>
        <strain evidence="2 3">FACHB-1050</strain>
    </source>
</reference>
<proteinExistence type="predicted"/>